<feature type="domain" description="VOC" evidence="1">
    <location>
        <begin position="4"/>
        <end position="127"/>
    </location>
</feature>
<accession>A0A3N2R9N2</accession>
<sequence length="140" mass="15281">MNTAPCIFPTLRFRESATMLDWLKAAFGFSEHAVFRDGDSIAHAELRLGRSIIMIGQSKDDDYGRLVGSPESRRTDAIYVAVSDADAACARAEAAGADIVQPLRDTGHGREFTCRDPEGNLWAFGTYWPVVAPEEDGSQA</sequence>
<dbReference type="InterPro" id="IPR037523">
    <property type="entry name" value="VOC_core"/>
</dbReference>
<dbReference type="Pfam" id="PF00903">
    <property type="entry name" value="Glyoxalase"/>
    <property type="match status" value="1"/>
</dbReference>
<dbReference type="InterPro" id="IPR004360">
    <property type="entry name" value="Glyas_Fos-R_dOase_dom"/>
</dbReference>
<organism evidence="2 3">
    <name type="scientific">Histidinibacterium lentulum</name>
    <dbReference type="NCBI Taxonomy" id="2480588"/>
    <lineage>
        <taxon>Bacteria</taxon>
        <taxon>Pseudomonadati</taxon>
        <taxon>Pseudomonadota</taxon>
        <taxon>Alphaproteobacteria</taxon>
        <taxon>Rhodobacterales</taxon>
        <taxon>Paracoccaceae</taxon>
        <taxon>Histidinibacterium</taxon>
    </lineage>
</organism>
<dbReference type="Proteomes" id="UP000268016">
    <property type="component" value="Unassembled WGS sequence"/>
</dbReference>
<dbReference type="PROSITE" id="PS51819">
    <property type="entry name" value="VOC"/>
    <property type="match status" value="1"/>
</dbReference>
<comment type="caution">
    <text evidence="2">The sequence shown here is derived from an EMBL/GenBank/DDBJ whole genome shotgun (WGS) entry which is preliminary data.</text>
</comment>
<evidence type="ECO:0000313" key="3">
    <source>
        <dbReference type="Proteomes" id="UP000268016"/>
    </source>
</evidence>
<evidence type="ECO:0000313" key="2">
    <source>
        <dbReference type="EMBL" id="ROU04101.1"/>
    </source>
</evidence>
<dbReference type="RefSeq" id="WP_123640509.1">
    <property type="nucleotide sequence ID" value="NZ_ML119081.1"/>
</dbReference>
<dbReference type="PANTHER" id="PTHR34109:SF1">
    <property type="entry name" value="VOC DOMAIN-CONTAINING PROTEIN"/>
    <property type="match status" value="1"/>
</dbReference>
<dbReference type="Gene3D" id="3.30.720.110">
    <property type="match status" value="1"/>
</dbReference>
<dbReference type="InterPro" id="IPR029068">
    <property type="entry name" value="Glyas_Bleomycin-R_OHBP_Dase"/>
</dbReference>
<dbReference type="SUPFAM" id="SSF54593">
    <property type="entry name" value="Glyoxalase/Bleomycin resistance protein/Dihydroxybiphenyl dioxygenase"/>
    <property type="match status" value="1"/>
</dbReference>
<dbReference type="EMBL" id="RDRB01000001">
    <property type="protein sequence ID" value="ROU04101.1"/>
    <property type="molecule type" value="Genomic_DNA"/>
</dbReference>
<reference evidence="2 3" key="1">
    <citation type="submission" date="2018-10" db="EMBL/GenBank/DDBJ databases">
        <title>Histidinibacterium lentulum gen. nov., sp. nov., a marine bacterium from the culture broth of Picochlorum sp. 122.</title>
        <authorList>
            <person name="Wang G."/>
        </authorList>
    </citation>
    <scope>NUCLEOTIDE SEQUENCE [LARGE SCALE GENOMIC DNA]</scope>
    <source>
        <strain evidence="2 3">B17</strain>
    </source>
</reference>
<dbReference type="Gene3D" id="3.30.720.120">
    <property type="match status" value="1"/>
</dbReference>
<keyword evidence="3" id="KW-1185">Reference proteome</keyword>
<protein>
    <submittedName>
        <fullName evidence="2">Glyoxalase</fullName>
    </submittedName>
</protein>
<proteinExistence type="predicted"/>
<dbReference type="AlphaFoldDB" id="A0A3N2R9N2"/>
<gene>
    <name evidence="2" type="ORF">EAT49_01500</name>
</gene>
<dbReference type="OrthoDB" id="9798201at2"/>
<name>A0A3N2R9N2_9RHOB</name>
<evidence type="ECO:0000259" key="1">
    <source>
        <dbReference type="PROSITE" id="PS51819"/>
    </source>
</evidence>
<dbReference type="PANTHER" id="PTHR34109">
    <property type="entry name" value="BNAUNNG04460D PROTEIN-RELATED"/>
    <property type="match status" value="1"/>
</dbReference>